<dbReference type="STRING" id="180957.B5S52_03365"/>
<dbReference type="SUPFAM" id="SSF75005">
    <property type="entry name" value="Arabinanase/levansucrase/invertase"/>
    <property type="match status" value="1"/>
</dbReference>
<protein>
    <submittedName>
        <fullName evidence="9">Xylan 1,4-beta-xylosidase</fullName>
    </submittedName>
</protein>
<dbReference type="OrthoDB" id="9801455at2"/>
<feature type="chain" id="PRO_5005632007" evidence="7">
    <location>
        <begin position="28"/>
        <end position="540"/>
    </location>
</feature>
<keyword evidence="7" id="KW-0732">Signal</keyword>
<keyword evidence="3 6" id="KW-0326">Glycosidase</keyword>
<dbReference type="InterPro" id="IPR041542">
    <property type="entry name" value="GH43_C2"/>
</dbReference>
<gene>
    <name evidence="9" type="ORF">KU74_18395</name>
</gene>
<evidence type="ECO:0000256" key="6">
    <source>
        <dbReference type="RuleBase" id="RU361187"/>
    </source>
</evidence>
<dbReference type="CDD" id="cd09002">
    <property type="entry name" value="GH43_XYL-like"/>
    <property type="match status" value="1"/>
</dbReference>
<reference evidence="9 10" key="1">
    <citation type="submission" date="2014-08" db="EMBL/GenBank/DDBJ databases">
        <title>Genome sequences of NCPPB Pectobacterium isolates.</title>
        <authorList>
            <person name="Glover R.H."/>
            <person name="Sapp M."/>
            <person name="Elphinstone J."/>
        </authorList>
    </citation>
    <scope>NUCLEOTIDE SEQUENCE [LARGE SCALE GENOMIC DNA]</scope>
    <source>
        <strain evidence="9 10">LMG 21372</strain>
    </source>
</reference>
<dbReference type="Proteomes" id="UP000029435">
    <property type="component" value="Unassembled WGS sequence"/>
</dbReference>
<proteinExistence type="inferred from homology"/>
<dbReference type="Gene3D" id="2.60.120.200">
    <property type="match status" value="1"/>
</dbReference>
<evidence type="ECO:0000313" key="10">
    <source>
        <dbReference type="Proteomes" id="UP000029435"/>
    </source>
</evidence>
<comment type="similarity">
    <text evidence="1 6">Belongs to the glycosyl hydrolase 43 family.</text>
</comment>
<dbReference type="Pfam" id="PF17851">
    <property type="entry name" value="GH43_C2"/>
    <property type="match status" value="1"/>
</dbReference>
<dbReference type="RefSeq" id="WP_039317154.1">
    <property type="nucleotide sequence ID" value="NZ_JQOD01000006.1"/>
</dbReference>
<evidence type="ECO:0000313" key="9">
    <source>
        <dbReference type="EMBL" id="KGA32256.1"/>
    </source>
</evidence>
<evidence type="ECO:0000256" key="7">
    <source>
        <dbReference type="SAM" id="SignalP"/>
    </source>
</evidence>
<dbReference type="GO" id="GO:0005975">
    <property type="term" value="P:carbohydrate metabolic process"/>
    <property type="evidence" value="ECO:0007669"/>
    <property type="project" value="InterPro"/>
</dbReference>
<organism evidence="9 10">
    <name type="scientific">Pectobacterium brasiliense</name>
    <dbReference type="NCBI Taxonomy" id="180957"/>
    <lineage>
        <taxon>Bacteria</taxon>
        <taxon>Pseudomonadati</taxon>
        <taxon>Pseudomonadota</taxon>
        <taxon>Gammaproteobacteria</taxon>
        <taxon>Enterobacterales</taxon>
        <taxon>Pectobacteriaceae</taxon>
        <taxon>Pectobacterium</taxon>
    </lineage>
</organism>
<feature type="active site" description="Proton acceptor" evidence="4">
    <location>
        <position position="64"/>
    </location>
</feature>
<dbReference type="AlphaFoldDB" id="A0A0M2EYS2"/>
<feature type="domain" description="Beta-xylosidase C-terminal Concanavalin A-like" evidence="8">
    <location>
        <begin position="358"/>
        <end position="530"/>
    </location>
</feature>
<evidence type="ECO:0000256" key="1">
    <source>
        <dbReference type="ARBA" id="ARBA00009865"/>
    </source>
</evidence>
<dbReference type="InterPro" id="IPR006710">
    <property type="entry name" value="Glyco_hydro_43"/>
</dbReference>
<evidence type="ECO:0000256" key="5">
    <source>
        <dbReference type="PIRSR" id="PIRSR606710-2"/>
    </source>
</evidence>
<feature type="signal peptide" evidence="7">
    <location>
        <begin position="1"/>
        <end position="27"/>
    </location>
</feature>
<dbReference type="InterPro" id="IPR013320">
    <property type="entry name" value="ConA-like_dom_sf"/>
</dbReference>
<dbReference type="SUPFAM" id="SSF49899">
    <property type="entry name" value="Concanavalin A-like lectins/glucanases"/>
    <property type="match status" value="1"/>
</dbReference>
<accession>A0A0M2EYS2</accession>
<keyword evidence="2 6" id="KW-0378">Hydrolase</keyword>
<dbReference type="EMBL" id="JQOD01000006">
    <property type="protein sequence ID" value="KGA32256.1"/>
    <property type="molecule type" value="Genomic_DNA"/>
</dbReference>
<dbReference type="PROSITE" id="PS51257">
    <property type="entry name" value="PROKAR_LIPOPROTEIN"/>
    <property type="match status" value="1"/>
</dbReference>
<evidence type="ECO:0000259" key="8">
    <source>
        <dbReference type="Pfam" id="PF17851"/>
    </source>
</evidence>
<dbReference type="PANTHER" id="PTHR42812:SF2">
    <property type="entry name" value="XYLOSIDASE_ARABINOSIDASE"/>
    <property type="match status" value="1"/>
</dbReference>
<dbReference type="PANTHER" id="PTHR42812">
    <property type="entry name" value="BETA-XYLOSIDASE"/>
    <property type="match status" value="1"/>
</dbReference>
<dbReference type="GO" id="GO:0004553">
    <property type="term" value="F:hydrolase activity, hydrolyzing O-glycosyl compounds"/>
    <property type="evidence" value="ECO:0007669"/>
    <property type="project" value="InterPro"/>
</dbReference>
<sequence length="540" mass="60238">MGVSRAVGKGVLSGILLMAMGIGTAMACQAGPANEWKRGIEQQRQADLGNGCYLNPIIAGDHPDPTIIKDGDDYYMTFSSFDDIPGLLIWHSRDLVNWEPLGPAIATPVDAIWAPDLVKHNGKYYIYFTTNRIIDAKGTKKKTLYVITADDIHGPWTPPKDTGLKNPASDPSHVVGEDGKRYIFMSGGNRVQLTDDGLSTVGNMAVVYQGWQYPEEWDVESFSQEGPKMLRHGDYFYMVLAEGGTAGPPTGHMVIAARSKSINGPWENSPHNPIIRTQDRSEKWWSRGHATLIEGPDKNWYMVYHGYENGFMTLGRQAMLEPIVWGDDGWFTSAGFDTGKPIRKPEGGEAVPHGIGWSDSFTDEKFPARWHFYRANAEELKRVTLSDGKLHLKAKGTSPKDSAPLTMIPGDQAYQIEVTANFAPGAQAGLLLFYNAKLYVGLSFNQDGTVMHRYGLERAEKKLPHITGNEVQIRMKNDRHIVTFYTRISDQEPWKKYPVQMEVSGYHHNVAYDFLSLRPALYASGEGEVTFSNLRYQALP</sequence>
<comment type="caution">
    <text evidence="9">The sequence shown here is derived from an EMBL/GenBank/DDBJ whole genome shotgun (WGS) entry which is preliminary data.</text>
</comment>
<feature type="active site" description="Proton donor" evidence="4">
    <location>
        <position position="225"/>
    </location>
</feature>
<dbReference type="Gene3D" id="2.115.10.20">
    <property type="entry name" value="Glycosyl hydrolase domain, family 43"/>
    <property type="match status" value="1"/>
</dbReference>
<dbReference type="InterPro" id="IPR051795">
    <property type="entry name" value="Glycosyl_Hydrlase_43"/>
</dbReference>
<dbReference type="InterPro" id="IPR023296">
    <property type="entry name" value="Glyco_hydro_beta-prop_sf"/>
</dbReference>
<feature type="site" description="Important for catalytic activity, responsible for pKa modulation of the active site Glu and correct orientation of both the proton donor and substrate" evidence="5">
    <location>
        <position position="170"/>
    </location>
</feature>
<evidence type="ECO:0000256" key="2">
    <source>
        <dbReference type="ARBA" id="ARBA00022801"/>
    </source>
</evidence>
<evidence type="ECO:0000256" key="4">
    <source>
        <dbReference type="PIRSR" id="PIRSR606710-1"/>
    </source>
</evidence>
<name>A0A0M2EYS2_9GAMM</name>
<evidence type="ECO:0000256" key="3">
    <source>
        <dbReference type="ARBA" id="ARBA00023295"/>
    </source>
</evidence>
<dbReference type="Pfam" id="PF04616">
    <property type="entry name" value="Glyco_hydro_43"/>
    <property type="match status" value="1"/>
</dbReference>